<dbReference type="EMBL" id="JBHMCF010000013">
    <property type="protein sequence ID" value="MFB9471502.1"/>
    <property type="molecule type" value="Genomic_DNA"/>
</dbReference>
<evidence type="ECO:0000313" key="2">
    <source>
        <dbReference type="EMBL" id="MFB9471502.1"/>
    </source>
</evidence>
<evidence type="ECO:0000313" key="3">
    <source>
        <dbReference type="Proteomes" id="UP001589568"/>
    </source>
</evidence>
<keyword evidence="3" id="KW-1185">Reference proteome</keyword>
<accession>A0ABV5NML1</accession>
<keyword evidence="1" id="KW-0732">Signal</keyword>
<dbReference type="Proteomes" id="UP001589568">
    <property type="component" value="Unassembled WGS sequence"/>
</dbReference>
<comment type="caution">
    <text evidence="2">The sequence shown here is derived from an EMBL/GenBank/DDBJ whole genome shotgun (WGS) entry which is preliminary data.</text>
</comment>
<name>A0ABV5NML1_9ACTN</name>
<feature type="chain" id="PRO_5046479698" description="SPOR domain-containing protein" evidence="1">
    <location>
        <begin position="23"/>
        <end position="288"/>
    </location>
</feature>
<reference evidence="2 3" key="1">
    <citation type="submission" date="2024-09" db="EMBL/GenBank/DDBJ databases">
        <authorList>
            <person name="Sun Q."/>
            <person name="Mori K."/>
        </authorList>
    </citation>
    <scope>NUCLEOTIDE SEQUENCE [LARGE SCALE GENOMIC DNA]</scope>
    <source>
        <strain evidence="2 3">JCM 3324</strain>
    </source>
</reference>
<protein>
    <recommendedName>
        <fullName evidence="4">SPOR domain-containing protein</fullName>
    </recommendedName>
</protein>
<evidence type="ECO:0000256" key="1">
    <source>
        <dbReference type="SAM" id="SignalP"/>
    </source>
</evidence>
<proteinExistence type="predicted"/>
<dbReference type="RefSeq" id="WP_379483507.1">
    <property type="nucleotide sequence ID" value="NZ_JBHMCF010000013.1"/>
</dbReference>
<feature type="signal peptide" evidence="1">
    <location>
        <begin position="1"/>
        <end position="22"/>
    </location>
</feature>
<organism evidence="2 3">
    <name type="scientific">Nonomuraea salmonea</name>
    <dbReference type="NCBI Taxonomy" id="46181"/>
    <lineage>
        <taxon>Bacteria</taxon>
        <taxon>Bacillati</taxon>
        <taxon>Actinomycetota</taxon>
        <taxon>Actinomycetes</taxon>
        <taxon>Streptosporangiales</taxon>
        <taxon>Streptosporangiaceae</taxon>
        <taxon>Nonomuraea</taxon>
    </lineage>
</organism>
<gene>
    <name evidence="2" type="ORF">ACFFR3_18425</name>
</gene>
<sequence length="288" mass="30940">MKWKLGSVVAALVALVAGSAFAVHNLSADEPVAALPLIYSSYPEGVHGQGSVEGLRRDRAPKVIAASVGGRVTLTGLLGSRRLEETVSVARFRIEYWVQSHVSFTAYQRVTLPAYLDPTVPPETVAVTGTMDVPPCQRITNGVHGQYSGKICIVVGAREGDDLGASCREFLVVKGALPGPELPGLEAAGVVPLWRAITEAELKSVEERGAYTVIQGLEGKYFFPTREQAENFAKLAQERGWGTYVVTQAEIDARHLAKAEAIAAAGEGPAYFLRNGLVKLVRLVRIFK</sequence>
<evidence type="ECO:0008006" key="4">
    <source>
        <dbReference type="Google" id="ProtNLM"/>
    </source>
</evidence>